<feature type="chain" id="PRO_5036379940" description="Secreted protein" evidence="1">
    <location>
        <begin position="30"/>
        <end position="97"/>
    </location>
</feature>
<feature type="signal peptide" evidence="1">
    <location>
        <begin position="1"/>
        <end position="29"/>
    </location>
</feature>
<dbReference type="Proteomes" id="UP000435112">
    <property type="component" value="Unassembled WGS sequence"/>
</dbReference>
<name>A0A6A3KEX1_9STRA</name>
<dbReference type="AlphaFoldDB" id="A0A6A3KEX1"/>
<evidence type="ECO:0000256" key="1">
    <source>
        <dbReference type="SAM" id="SignalP"/>
    </source>
</evidence>
<accession>A0A6A3KEX1</accession>
<evidence type="ECO:0000313" key="4">
    <source>
        <dbReference type="Proteomes" id="UP000429607"/>
    </source>
</evidence>
<dbReference type="Proteomes" id="UP000429607">
    <property type="component" value="Unassembled WGS sequence"/>
</dbReference>
<sequence length="97" mass="10227">MPPNDHEDAVAHAGLLVVVLAAHVPSAAQWPIMATKINASPLNVHLCRVIGHGVAGWPDKQTNKSQYKTCRCTCTATGLSASRANRSEKPAATTSAR</sequence>
<evidence type="ECO:0000313" key="5">
    <source>
        <dbReference type="Proteomes" id="UP000435112"/>
    </source>
</evidence>
<dbReference type="EMBL" id="QXFU01001441">
    <property type="protein sequence ID" value="KAE9002352.1"/>
    <property type="molecule type" value="Genomic_DNA"/>
</dbReference>
<evidence type="ECO:0008006" key="6">
    <source>
        <dbReference type="Google" id="ProtNLM"/>
    </source>
</evidence>
<dbReference type="EMBL" id="QXFV01001436">
    <property type="protein sequence ID" value="KAE9005891.1"/>
    <property type="molecule type" value="Genomic_DNA"/>
</dbReference>
<reference evidence="4 5" key="1">
    <citation type="submission" date="2018-09" db="EMBL/GenBank/DDBJ databases">
        <title>Genomic investigation of the strawberry pathogen Phytophthora fragariae indicates pathogenicity is determined by transcriptional variation in three key races.</title>
        <authorList>
            <person name="Adams T.M."/>
            <person name="Armitage A.D."/>
            <person name="Sobczyk M.K."/>
            <person name="Bates H.J."/>
            <person name="Dunwell J.M."/>
            <person name="Nellist C.F."/>
            <person name="Harrison R.J."/>
        </authorList>
    </citation>
    <scope>NUCLEOTIDE SEQUENCE [LARGE SCALE GENOMIC DNA]</scope>
    <source>
        <strain evidence="3 4">SCRP249</strain>
        <strain evidence="2 5">SCRP324</strain>
    </source>
</reference>
<evidence type="ECO:0000313" key="3">
    <source>
        <dbReference type="EMBL" id="KAE9005891.1"/>
    </source>
</evidence>
<protein>
    <recommendedName>
        <fullName evidence="6">Secreted protein</fullName>
    </recommendedName>
</protein>
<evidence type="ECO:0000313" key="2">
    <source>
        <dbReference type="EMBL" id="KAE9002352.1"/>
    </source>
</evidence>
<gene>
    <name evidence="3" type="ORF">PR001_g17340</name>
    <name evidence="2" type="ORF">PR002_g17654</name>
</gene>
<comment type="caution">
    <text evidence="3">The sequence shown here is derived from an EMBL/GenBank/DDBJ whole genome shotgun (WGS) entry which is preliminary data.</text>
</comment>
<proteinExistence type="predicted"/>
<organism evidence="3 4">
    <name type="scientific">Phytophthora rubi</name>
    <dbReference type="NCBI Taxonomy" id="129364"/>
    <lineage>
        <taxon>Eukaryota</taxon>
        <taxon>Sar</taxon>
        <taxon>Stramenopiles</taxon>
        <taxon>Oomycota</taxon>
        <taxon>Peronosporomycetes</taxon>
        <taxon>Peronosporales</taxon>
        <taxon>Peronosporaceae</taxon>
        <taxon>Phytophthora</taxon>
    </lineage>
</organism>
<keyword evidence="1" id="KW-0732">Signal</keyword>